<dbReference type="Proteomes" id="UP000054567">
    <property type="component" value="Unassembled WGS sequence"/>
</dbReference>
<evidence type="ECO:0000313" key="2">
    <source>
        <dbReference type="Proteomes" id="UP000054567"/>
    </source>
</evidence>
<proteinExistence type="predicted"/>
<reference evidence="1 2" key="1">
    <citation type="submission" date="2007-06" db="EMBL/GenBank/DDBJ databases">
        <title>The Genome Sequence of Coccidioides posadasii RMSCC_3488.</title>
        <authorList>
            <consortium name="Coccidioides Genome Resources Consortium"/>
            <consortium name="The Broad Institute Genome Sequencing Platform"/>
            <person name="Henn M.R."/>
            <person name="Sykes S."/>
            <person name="Young S."/>
            <person name="Jaffe D."/>
            <person name="Berlin A."/>
            <person name="Alvarez P."/>
            <person name="Butler J."/>
            <person name="Gnerre S."/>
            <person name="Grabherr M."/>
            <person name="Mauceli E."/>
            <person name="Brockman W."/>
            <person name="Kodira C."/>
            <person name="Alvarado L."/>
            <person name="Zeng Q."/>
            <person name="Crawford M."/>
            <person name="Antoine C."/>
            <person name="Devon K."/>
            <person name="Galgiani J."/>
            <person name="Orsborn K."/>
            <person name="Lewis M.L."/>
            <person name="Nusbaum C."/>
            <person name="Galagan J."/>
            <person name="Birren B."/>
        </authorList>
    </citation>
    <scope>NUCLEOTIDE SEQUENCE [LARGE SCALE GENOMIC DNA]</scope>
    <source>
        <strain evidence="1 2">RMSCC 3488</strain>
    </source>
</reference>
<dbReference type="AlphaFoldDB" id="A0A0J6FSP2"/>
<name>A0A0J6FSP2_COCPO</name>
<gene>
    <name evidence="1" type="ORF">CPAG_09677</name>
</gene>
<reference evidence="2" key="3">
    <citation type="journal article" date="2010" name="Genome Res.">
        <title>Population genomic sequencing of Coccidioides fungi reveals recent hybridization and transposon control.</title>
        <authorList>
            <person name="Neafsey D.E."/>
            <person name="Barker B.M."/>
            <person name="Sharpton T.J."/>
            <person name="Stajich J.E."/>
            <person name="Park D.J."/>
            <person name="Whiston E."/>
            <person name="Hung C.-Y."/>
            <person name="McMahan C."/>
            <person name="White J."/>
            <person name="Sykes S."/>
            <person name="Heiman D."/>
            <person name="Young S."/>
            <person name="Zeng Q."/>
            <person name="Abouelleil A."/>
            <person name="Aftuck L."/>
            <person name="Bessette D."/>
            <person name="Brown A."/>
            <person name="FitzGerald M."/>
            <person name="Lui A."/>
            <person name="Macdonald J.P."/>
            <person name="Priest M."/>
            <person name="Orbach M.J."/>
            <person name="Galgiani J.N."/>
            <person name="Kirkland T.N."/>
            <person name="Cole G.T."/>
            <person name="Birren B.W."/>
            <person name="Henn M.R."/>
            <person name="Taylor J.W."/>
            <person name="Rounsley S.D."/>
        </authorList>
    </citation>
    <scope>NUCLEOTIDE SEQUENCE [LARGE SCALE GENOMIC DNA]</scope>
    <source>
        <strain evidence="2">RMSCC 3488</strain>
    </source>
</reference>
<organism evidence="1 2">
    <name type="scientific">Coccidioides posadasii RMSCC 3488</name>
    <dbReference type="NCBI Taxonomy" id="454284"/>
    <lineage>
        <taxon>Eukaryota</taxon>
        <taxon>Fungi</taxon>
        <taxon>Dikarya</taxon>
        <taxon>Ascomycota</taxon>
        <taxon>Pezizomycotina</taxon>
        <taxon>Eurotiomycetes</taxon>
        <taxon>Eurotiomycetidae</taxon>
        <taxon>Onygenales</taxon>
        <taxon>Onygenaceae</taxon>
        <taxon>Coccidioides</taxon>
    </lineage>
</organism>
<reference evidence="2" key="2">
    <citation type="journal article" date="2009" name="Genome Res.">
        <title>Comparative genomic analyses of the human fungal pathogens Coccidioides and their relatives.</title>
        <authorList>
            <person name="Sharpton T.J."/>
            <person name="Stajich J.E."/>
            <person name="Rounsley S.D."/>
            <person name="Gardner M.J."/>
            <person name="Wortman J.R."/>
            <person name="Jordar V.S."/>
            <person name="Maiti R."/>
            <person name="Kodira C.D."/>
            <person name="Neafsey D.E."/>
            <person name="Zeng Q."/>
            <person name="Hung C.-Y."/>
            <person name="McMahan C."/>
            <person name="Muszewska A."/>
            <person name="Grynberg M."/>
            <person name="Mandel M.A."/>
            <person name="Kellner E.M."/>
            <person name="Barker B.M."/>
            <person name="Galgiani J.N."/>
            <person name="Orbach M.J."/>
            <person name="Kirkland T.N."/>
            <person name="Cole G.T."/>
            <person name="Henn M.R."/>
            <person name="Birren B.W."/>
            <person name="Taylor J.W."/>
        </authorList>
    </citation>
    <scope>NUCLEOTIDE SEQUENCE [LARGE SCALE GENOMIC DNA]</scope>
    <source>
        <strain evidence="2">RMSCC 3488</strain>
    </source>
</reference>
<protein>
    <submittedName>
        <fullName evidence="1">Uncharacterized protein</fullName>
    </submittedName>
</protein>
<dbReference type="VEuPathDB" id="FungiDB:CPAG_09677"/>
<accession>A0A0J6FSP2</accession>
<dbReference type="EMBL" id="DS268114">
    <property type="protein sequence ID" value="KMM73388.1"/>
    <property type="molecule type" value="Genomic_DNA"/>
</dbReference>
<evidence type="ECO:0000313" key="1">
    <source>
        <dbReference type="EMBL" id="KMM73388.1"/>
    </source>
</evidence>
<sequence>MAPVVGSEKSRPKLWAPCKQRAWSGRGEGGDAIRVFARNTLDLHTGKEHTNRAPRCPFHDVLRSGTIANGAEVPSR</sequence>